<proteinExistence type="predicted"/>
<feature type="compositionally biased region" description="Basic and acidic residues" evidence="1">
    <location>
        <begin position="64"/>
        <end position="77"/>
    </location>
</feature>
<protein>
    <submittedName>
        <fullName evidence="2">Protein required for attachment to host cells</fullName>
    </submittedName>
</protein>
<dbReference type="OrthoDB" id="9812459at2"/>
<dbReference type="AlphaFoldDB" id="A0A1N6CQL1"/>
<dbReference type="Pfam" id="PF10116">
    <property type="entry name" value="Host_attach"/>
    <property type="match status" value="1"/>
</dbReference>
<sequence length="147" mass="16265">MLVRKGTKIIAVDGGKLSVFRNVGEAFDPVLELIEEERNPVPRTSELGDDKPGRSFKSRSPRRGAHEQTDLHQKEEDRFAVQAADRIKAMLGEQDDGVILVSAPRMLGMVRKNLPPDTLSQLLAEIPKTFGSGDAEPLARLLKQHQS</sequence>
<organism evidence="2 3">
    <name type="scientific">Parasphingorhabdus marina DSM 22363</name>
    <dbReference type="NCBI Taxonomy" id="1123272"/>
    <lineage>
        <taxon>Bacteria</taxon>
        <taxon>Pseudomonadati</taxon>
        <taxon>Pseudomonadota</taxon>
        <taxon>Alphaproteobacteria</taxon>
        <taxon>Sphingomonadales</taxon>
        <taxon>Sphingomonadaceae</taxon>
        <taxon>Parasphingorhabdus</taxon>
    </lineage>
</organism>
<feature type="region of interest" description="Disordered" evidence="1">
    <location>
        <begin position="37"/>
        <end position="77"/>
    </location>
</feature>
<reference evidence="3" key="1">
    <citation type="submission" date="2016-11" db="EMBL/GenBank/DDBJ databases">
        <authorList>
            <person name="Varghese N."/>
            <person name="Submissions S."/>
        </authorList>
    </citation>
    <scope>NUCLEOTIDE SEQUENCE [LARGE SCALE GENOMIC DNA]</scope>
    <source>
        <strain evidence="3">DSM 22363</strain>
    </source>
</reference>
<feature type="compositionally biased region" description="Basic and acidic residues" evidence="1">
    <location>
        <begin position="37"/>
        <end position="53"/>
    </location>
</feature>
<dbReference type="STRING" id="1123272.SAMN02745824_0729"/>
<accession>A0A1N6CQL1</accession>
<dbReference type="EMBL" id="FSQW01000001">
    <property type="protein sequence ID" value="SIN60725.1"/>
    <property type="molecule type" value="Genomic_DNA"/>
</dbReference>
<evidence type="ECO:0000256" key="1">
    <source>
        <dbReference type="SAM" id="MobiDB-lite"/>
    </source>
</evidence>
<name>A0A1N6CQL1_9SPHN</name>
<evidence type="ECO:0000313" key="2">
    <source>
        <dbReference type="EMBL" id="SIN60725.1"/>
    </source>
</evidence>
<evidence type="ECO:0000313" key="3">
    <source>
        <dbReference type="Proteomes" id="UP000185192"/>
    </source>
</evidence>
<gene>
    <name evidence="2" type="ORF">SAMN02745824_0729</name>
</gene>
<dbReference type="RefSeq" id="WP_074203760.1">
    <property type="nucleotide sequence ID" value="NZ_FSQW01000001.1"/>
</dbReference>
<keyword evidence="3" id="KW-1185">Reference proteome</keyword>
<feature type="compositionally biased region" description="Basic residues" evidence="1">
    <location>
        <begin position="54"/>
        <end position="63"/>
    </location>
</feature>
<dbReference type="InterPro" id="IPR019291">
    <property type="entry name" value="Host_attachment_protein"/>
</dbReference>
<dbReference type="Proteomes" id="UP000185192">
    <property type="component" value="Unassembled WGS sequence"/>
</dbReference>